<dbReference type="RefSeq" id="WP_211556717.1">
    <property type="nucleotide sequence ID" value="NZ_JAGVRK010000001.1"/>
</dbReference>
<sequence>MKKRVAWMVPVLLLAGCGGYIPSGRDVVNTHGEVKNHERLLDFISHSEKGVKDKLRVVSYTTEGDAMLQDLEFDGKLIKSRYDSTRDQYGDGDVTYASCKTIEMKEHEEELEYKLTMCGKDNSEMALLTISKK</sequence>
<name>A0ABS5LBH9_9BACI</name>
<evidence type="ECO:0000313" key="2">
    <source>
        <dbReference type="Proteomes" id="UP000682403"/>
    </source>
</evidence>
<dbReference type="InterPro" id="IPR025372">
    <property type="entry name" value="DUF4362"/>
</dbReference>
<keyword evidence="2" id="KW-1185">Reference proteome</keyword>
<dbReference type="EMBL" id="JAGVRK010000001">
    <property type="protein sequence ID" value="MBS2968075.1"/>
    <property type="molecule type" value="Genomic_DNA"/>
</dbReference>
<proteinExistence type="predicted"/>
<dbReference type="Pfam" id="PF14275">
    <property type="entry name" value="DUF4362"/>
    <property type="match status" value="1"/>
</dbReference>
<reference evidence="1 2" key="1">
    <citation type="submission" date="2021-04" db="EMBL/GenBank/DDBJ databases">
        <title>Metabacillus sp. strain KIGAM252 whole genome sequence.</title>
        <authorList>
            <person name="Seo M.-J."/>
            <person name="Cho E.-S."/>
            <person name="Hwang C.Y."/>
            <person name="Yoon D.J."/>
        </authorList>
    </citation>
    <scope>NUCLEOTIDE SEQUENCE [LARGE SCALE GENOMIC DNA]</scope>
    <source>
        <strain evidence="1 2">KIGAM252</strain>
    </source>
</reference>
<protein>
    <submittedName>
        <fullName evidence="1">DUF4362 domain-containing protein</fullName>
    </submittedName>
</protein>
<dbReference type="PROSITE" id="PS51257">
    <property type="entry name" value="PROKAR_LIPOPROTEIN"/>
    <property type="match status" value="1"/>
</dbReference>
<dbReference type="Proteomes" id="UP000682403">
    <property type="component" value="Unassembled WGS sequence"/>
</dbReference>
<accession>A0ABS5LBH9</accession>
<evidence type="ECO:0000313" key="1">
    <source>
        <dbReference type="EMBL" id="MBS2968075.1"/>
    </source>
</evidence>
<comment type="caution">
    <text evidence="1">The sequence shown here is derived from an EMBL/GenBank/DDBJ whole genome shotgun (WGS) entry which is preliminary data.</text>
</comment>
<gene>
    <name evidence="1" type="ORF">J9317_04810</name>
</gene>
<organism evidence="1 2">
    <name type="scientific">Metabacillus flavus</name>
    <dbReference type="NCBI Taxonomy" id="2823519"/>
    <lineage>
        <taxon>Bacteria</taxon>
        <taxon>Bacillati</taxon>
        <taxon>Bacillota</taxon>
        <taxon>Bacilli</taxon>
        <taxon>Bacillales</taxon>
        <taxon>Bacillaceae</taxon>
        <taxon>Metabacillus</taxon>
    </lineage>
</organism>